<name>A0A7J6LCW2_PERCH</name>
<evidence type="ECO:0000313" key="1">
    <source>
        <dbReference type="EMBL" id="KAF4657075.1"/>
    </source>
</evidence>
<dbReference type="OrthoDB" id="10473069at2759"/>
<sequence length="112" mass="12039">HPTGTFVGNTSLGAVTVAVTALFAETETVIQELNVTLTGLNLQLQNIPYNMEGSKINITDFSAIPETYRALIEGASLTYDSSAETITFSIPAPPLSVVLHKQSSLSNMLRRQ</sequence>
<dbReference type="Proteomes" id="UP000591131">
    <property type="component" value="Unassembled WGS sequence"/>
</dbReference>
<feature type="non-terminal residue" evidence="1">
    <location>
        <position position="1"/>
    </location>
</feature>
<organism evidence="1 2">
    <name type="scientific">Perkinsus chesapeaki</name>
    <name type="common">Clam parasite</name>
    <name type="synonym">Perkinsus andrewsi</name>
    <dbReference type="NCBI Taxonomy" id="330153"/>
    <lineage>
        <taxon>Eukaryota</taxon>
        <taxon>Sar</taxon>
        <taxon>Alveolata</taxon>
        <taxon>Perkinsozoa</taxon>
        <taxon>Perkinsea</taxon>
        <taxon>Perkinsida</taxon>
        <taxon>Perkinsidae</taxon>
        <taxon>Perkinsus</taxon>
    </lineage>
</organism>
<protein>
    <submittedName>
        <fullName evidence="1">Uncharacterized protein</fullName>
    </submittedName>
</protein>
<accession>A0A7J6LCW2</accession>
<dbReference type="AlphaFoldDB" id="A0A7J6LCW2"/>
<keyword evidence="2" id="KW-1185">Reference proteome</keyword>
<reference evidence="1 2" key="1">
    <citation type="submission" date="2020-04" db="EMBL/GenBank/DDBJ databases">
        <title>Perkinsus chesapeaki whole genome sequence.</title>
        <authorList>
            <person name="Bogema D.R."/>
        </authorList>
    </citation>
    <scope>NUCLEOTIDE SEQUENCE [LARGE SCALE GENOMIC DNA]</scope>
    <source>
        <strain evidence="1">ATCC PRA-425</strain>
    </source>
</reference>
<evidence type="ECO:0000313" key="2">
    <source>
        <dbReference type="Proteomes" id="UP000591131"/>
    </source>
</evidence>
<comment type="caution">
    <text evidence="1">The sequence shown here is derived from an EMBL/GenBank/DDBJ whole genome shotgun (WGS) entry which is preliminary data.</text>
</comment>
<gene>
    <name evidence="1" type="ORF">FOL47_008615</name>
</gene>
<proteinExistence type="predicted"/>
<dbReference type="EMBL" id="JAAPAO010000561">
    <property type="protein sequence ID" value="KAF4657075.1"/>
    <property type="molecule type" value="Genomic_DNA"/>
</dbReference>